<comment type="similarity">
    <text evidence="2">Belongs to the transpeptidase family.</text>
</comment>
<dbReference type="Gene3D" id="3.90.1310.10">
    <property type="entry name" value="Penicillin-binding protein 2a (Domain 2)"/>
    <property type="match status" value="1"/>
</dbReference>
<dbReference type="AlphaFoldDB" id="A0A2I1IKF9"/>
<dbReference type="STRING" id="33007.HMPREF3198_01895"/>
<dbReference type="SUPFAM" id="SSF56601">
    <property type="entry name" value="beta-lactamase/transpeptidase-like"/>
    <property type="match status" value="1"/>
</dbReference>
<proteinExistence type="inferred from homology"/>
<dbReference type="GeneID" id="35867251"/>
<dbReference type="Proteomes" id="UP000235122">
    <property type="component" value="Unassembled WGS sequence"/>
</dbReference>
<evidence type="ECO:0000313" key="6">
    <source>
        <dbReference type="EMBL" id="PKY71607.1"/>
    </source>
</evidence>
<dbReference type="InterPro" id="IPR012338">
    <property type="entry name" value="Beta-lactam/transpept-like"/>
</dbReference>
<keyword evidence="3" id="KW-0472">Membrane</keyword>
<dbReference type="EMBL" id="PKKO01000006">
    <property type="protein sequence ID" value="PKY71607.1"/>
    <property type="molecule type" value="Genomic_DNA"/>
</dbReference>
<dbReference type="PANTHER" id="PTHR30627">
    <property type="entry name" value="PEPTIDOGLYCAN D,D-TRANSPEPTIDASE"/>
    <property type="match status" value="1"/>
</dbReference>
<gene>
    <name evidence="6" type="ORF">CYJ19_10335</name>
</gene>
<dbReference type="Gene3D" id="3.40.710.10">
    <property type="entry name" value="DD-peptidase/beta-lactamase superfamily"/>
    <property type="match status" value="1"/>
</dbReference>
<dbReference type="Pfam" id="PF03717">
    <property type="entry name" value="PBP_dimer"/>
    <property type="match status" value="1"/>
</dbReference>
<evidence type="ECO:0000259" key="5">
    <source>
        <dbReference type="Pfam" id="PF03717"/>
    </source>
</evidence>
<feature type="domain" description="Penicillin-binding protein dimerisation" evidence="5">
    <location>
        <begin position="64"/>
        <end position="242"/>
    </location>
</feature>
<accession>A0A2I1IKF9</accession>
<dbReference type="PANTHER" id="PTHR30627:SF1">
    <property type="entry name" value="PEPTIDOGLYCAN D,D-TRANSPEPTIDASE FTSI"/>
    <property type="match status" value="1"/>
</dbReference>
<dbReference type="InterPro" id="IPR050515">
    <property type="entry name" value="Beta-lactam/transpept"/>
</dbReference>
<dbReference type="GO" id="GO:0008658">
    <property type="term" value="F:penicillin binding"/>
    <property type="evidence" value="ECO:0007669"/>
    <property type="project" value="InterPro"/>
</dbReference>
<keyword evidence="7" id="KW-1185">Reference proteome</keyword>
<dbReference type="InterPro" id="IPR036138">
    <property type="entry name" value="PBP_dimer_sf"/>
</dbReference>
<organism evidence="6 7">
    <name type="scientific">Winkia neuii</name>
    <dbReference type="NCBI Taxonomy" id="33007"/>
    <lineage>
        <taxon>Bacteria</taxon>
        <taxon>Bacillati</taxon>
        <taxon>Actinomycetota</taxon>
        <taxon>Actinomycetes</taxon>
        <taxon>Actinomycetales</taxon>
        <taxon>Actinomycetaceae</taxon>
        <taxon>Winkia</taxon>
    </lineage>
</organism>
<comment type="subcellular location">
    <subcellularLocation>
        <location evidence="1">Membrane</location>
    </subcellularLocation>
</comment>
<sequence length="615" mass="64659">MSAITNFFARLWRRFELVDRIKKLALVLVAGMVLCSLALVKIQVVDGPALSSEAAKMRTVTYPIRAERGKITDARGTVLATSTQRYNVVANPYLLRTYVHKEIVNGAGKVVTKTKAAEGADAKEKVIGTGPVEAAKQIAPILGMDRAEVGGMMVADSGYQILARNVEAGKWRKIKALQIEGISSESTTLRTYPAGNTAATVVGFVNQDNVGAAGVEASQEKTLGGKDGQRTVEIAPTGQIIPDGSETTQEAQSGQALTLSLDADLNQQAQTSLDNAVKKTGAAWGTVVVMEVATGRVLALADSATLAPMEAREKSVSTKSRAVQSVYEPGSTGKLVTFASALDEGKITPLTPFQIPYKITMKNGESFVDSHEHPVQQLTAAGVLAESSNVGTVQIGDLVSDKSRHQMMKKLGLGERSGIEMPGESAGILPSPASWDGRQRYTTMFGQGIATTPLQVTQLMATVANGGVRMPARIIDSWTDRNGAVHKVDAPKAVRAMEPDTAATLMRMMESVTGDDGTAQLARVPGYRTAGKTGTTEILSGKDSGGVVASFVGAAPAEKPVVAVSVVLNKPQTSIYGGVVAAPVFSEVTGAALRMLGVKPSTESPKLYPLHVGDK</sequence>
<dbReference type="Pfam" id="PF00905">
    <property type="entry name" value="Transpeptidase"/>
    <property type="match status" value="1"/>
</dbReference>
<feature type="domain" description="Penicillin-binding protein transpeptidase" evidence="4">
    <location>
        <begin position="285"/>
        <end position="588"/>
    </location>
</feature>
<evidence type="ECO:0000256" key="2">
    <source>
        <dbReference type="ARBA" id="ARBA00007171"/>
    </source>
</evidence>
<name>A0A2I1IKF9_9ACTO</name>
<dbReference type="RefSeq" id="WP_024331519.1">
    <property type="nucleotide sequence ID" value="NZ_JASOXK010000004.1"/>
</dbReference>
<comment type="caution">
    <text evidence="6">The sequence shown here is derived from an EMBL/GenBank/DDBJ whole genome shotgun (WGS) entry which is preliminary data.</text>
</comment>
<dbReference type="InterPro" id="IPR005311">
    <property type="entry name" value="PBP_dimer"/>
</dbReference>
<dbReference type="InterPro" id="IPR001460">
    <property type="entry name" value="PCN-bd_Tpept"/>
</dbReference>
<protein>
    <submittedName>
        <fullName evidence="6">Penicillin-binding protein 2</fullName>
    </submittedName>
</protein>
<dbReference type="GO" id="GO:0071555">
    <property type="term" value="P:cell wall organization"/>
    <property type="evidence" value="ECO:0007669"/>
    <property type="project" value="TreeGrafter"/>
</dbReference>
<dbReference type="GO" id="GO:0005886">
    <property type="term" value="C:plasma membrane"/>
    <property type="evidence" value="ECO:0007669"/>
    <property type="project" value="TreeGrafter"/>
</dbReference>
<evidence type="ECO:0000256" key="3">
    <source>
        <dbReference type="ARBA" id="ARBA00023136"/>
    </source>
</evidence>
<dbReference type="Gene3D" id="3.30.450.330">
    <property type="match status" value="1"/>
</dbReference>
<reference evidence="6 7" key="1">
    <citation type="submission" date="2017-12" db="EMBL/GenBank/DDBJ databases">
        <title>Phylogenetic diversity of female urinary microbiome.</title>
        <authorList>
            <person name="Thomas-White K."/>
            <person name="Wolfe A.J."/>
        </authorList>
    </citation>
    <scope>NUCLEOTIDE SEQUENCE [LARGE SCALE GENOMIC DNA]</scope>
    <source>
        <strain evidence="6 7">UMB0402</strain>
    </source>
</reference>
<dbReference type="SUPFAM" id="SSF56519">
    <property type="entry name" value="Penicillin binding protein dimerisation domain"/>
    <property type="match status" value="1"/>
</dbReference>
<evidence type="ECO:0000256" key="1">
    <source>
        <dbReference type="ARBA" id="ARBA00004370"/>
    </source>
</evidence>
<evidence type="ECO:0000259" key="4">
    <source>
        <dbReference type="Pfam" id="PF00905"/>
    </source>
</evidence>
<evidence type="ECO:0000313" key="7">
    <source>
        <dbReference type="Proteomes" id="UP000235122"/>
    </source>
</evidence>